<sequence>MQKIAQLTGSDAKDIPLLLSGNIYLDHAQQKQTLDGEFAQNIFDTAKFLKGQGKVDQLKADYKGNVNSSFLQP</sequence>
<evidence type="ECO:0000313" key="1">
    <source>
        <dbReference type="EMBL" id="EXC37630.1"/>
    </source>
</evidence>
<evidence type="ECO:0000313" key="2">
    <source>
        <dbReference type="EMBL" id="EXC38658.1"/>
    </source>
</evidence>
<evidence type="ECO:0000313" key="3">
    <source>
        <dbReference type="EMBL" id="EXC42169.1"/>
    </source>
</evidence>
<reference evidence="1 4" key="1">
    <citation type="submission" date="2014-02" db="EMBL/GenBank/DDBJ databases">
        <title>Comparative genomics and transcriptomics to identify genetic mechanisms underlying the emergence of carbapenem resistant Acinetobacter baumannii (CRAb).</title>
        <authorList>
            <person name="Harris A.D."/>
            <person name="Johnson K.J."/>
            <person name="George J."/>
            <person name="Shefchek K."/>
            <person name="Daugherty S.C."/>
            <person name="Parankush S."/>
            <person name="Sadzewicz L."/>
            <person name="Tallon L."/>
            <person name="Sengamalay N."/>
            <person name="Hazen T.H."/>
            <person name="Rasko D.A."/>
        </authorList>
    </citation>
    <scope>NUCLEOTIDE SEQUENCE [LARGE SCALE GENOMIC DNA]</scope>
    <source>
        <strain evidence="1 4">99063</strain>
    </source>
</reference>
<dbReference type="PATRIC" id="fig|1310630.3.peg.3961"/>
<dbReference type="EMBL" id="JEXJ01000252">
    <property type="protein sequence ID" value="EXC38658.1"/>
    <property type="molecule type" value="Genomic_DNA"/>
</dbReference>
<name>A0A009RU62_ACIBA</name>
<dbReference type="EMBL" id="JEXJ01000270">
    <property type="protein sequence ID" value="EXC37630.1"/>
    <property type="molecule type" value="Genomic_DNA"/>
</dbReference>
<proteinExistence type="predicted"/>
<dbReference type="Proteomes" id="UP000020735">
    <property type="component" value="Unassembled WGS sequence"/>
</dbReference>
<dbReference type="AlphaFoldDB" id="A0A009RU62"/>
<comment type="caution">
    <text evidence="1">The sequence shown here is derived from an EMBL/GenBank/DDBJ whole genome shotgun (WGS) entry which is preliminary data.</text>
</comment>
<organism evidence="1 4">
    <name type="scientific">Acinetobacter baumannii 99063</name>
    <dbReference type="NCBI Taxonomy" id="1310630"/>
    <lineage>
        <taxon>Bacteria</taxon>
        <taxon>Pseudomonadati</taxon>
        <taxon>Pseudomonadota</taxon>
        <taxon>Gammaproteobacteria</taxon>
        <taxon>Moraxellales</taxon>
        <taxon>Moraxellaceae</taxon>
        <taxon>Acinetobacter</taxon>
        <taxon>Acinetobacter calcoaceticus/baumannii complex</taxon>
    </lineage>
</organism>
<evidence type="ECO:0000313" key="4">
    <source>
        <dbReference type="Proteomes" id="UP000020735"/>
    </source>
</evidence>
<protein>
    <submittedName>
        <fullName evidence="1">Taurine transport system substrate-binding domain protein</fullName>
    </submittedName>
</protein>
<accession>A0A009RU62</accession>
<gene>
    <name evidence="3" type="ORF">J529_4204</name>
    <name evidence="2" type="ORF">J529_4388</name>
    <name evidence="1" type="ORF">J529_4440</name>
</gene>
<dbReference type="EMBL" id="JEXJ01000200">
    <property type="protein sequence ID" value="EXC42169.1"/>
    <property type="molecule type" value="Genomic_DNA"/>
</dbReference>